<dbReference type="PANTHER" id="PTHR31775">
    <property type="entry name" value="OS02G0117200 PROTEIN"/>
    <property type="match status" value="1"/>
</dbReference>
<evidence type="ECO:0000256" key="1">
    <source>
        <dbReference type="ARBA" id="ARBA00005711"/>
    </source>
</evidence>
<name>A0A498I4F9_MALDO</name>
<dbReference type="AlphaFoldDB" id="A0A498I4F9"/>
<dbReference type="InterPro" id="IPR005516">
    <property type="entry name" value="Remorin_C"/>
</dbReference>
<dbReference type="PANTHER" id="PTHR31775:SF31">
    <property type="entry name" value="REMORIN-LIKE"/>
    <property type="match status" value="1"/>
</dbReference>
<proteinExistence type="inferred from homology"/>
<comment type="caution">
    <text evidence="3">The sequence shown here is derived from an EMBL/GenBank/DDBJ whole genome shotgun (WGS) entry which is preliminary data.</text>
</comment>
<accession>A0A498I4F9</accession>
<evidence type="ECO:0000259" key="2">
    <source>
        <dbReference type="Pfam" id="PF03763"/>
    </source>
</evidence>
<sequence>MASPAPTTPEKEKAVPAKVEKDAGLIRKVLSIKSLGLIKAWEESEKTKVDNKAKKKFSNVVAWELSKQATIDARQKKYEQKLEKKKALYVEKMQNKLAEIHKAAEEKRAMVVEGKRIEHNKVGKKADDFREVGLIIVTSINCFCLCDGFLPRFQLFMWMFVPTRQRLLDLGCASNLLDKLCMNLLPHLLHHFPSSIWPTRGGF</sequence>
<dbReference type="EMBL" id="RDQH01000340">
    <property type="protein sequence ID" value="RXH76975.1"/>
    <property type="molecule type" value="Genomic_DNA"/>
</dbReference>
<reference evidence="3 4" key="1">
    <citation type="submission" date="2018-10" db="EMBL/GenBank/DDBJ databases">
        <title>A high-quality apple genome assembly.</title>
        <authorList>
            <person name="Hu J."/>
        </authorList>
    </citation>
    <scope>NUCLEOTIDE SEQUENCE [LARGE SCALE GENOMIC DNA]</scope>
    <source>
        <strain evidence="4">cv. HFTH1</strain>
        <tissue evidence="3">Young leaf</tissue>
    </source>
</reference>
<comment type="similarity">
    <text evidence="1">Belongs to the remorin family.</text>
</comment>
<feature type="domain" description="Remorin C-terminal" evidence="2">
    <location>
        <begin position="37"/>
        <end position="135"/>
    </location>
</feature>
<organism evidence="3 4">
    <name type="scientific">Malus domestica</name>
    <name type="common">Apple</name>
    <name type="synonym">Pyrus malus</name>
    <dbReference type="NCBI Taxonomy" id="3750"/>
    <lineage>
        <taxon>Eukaryota</taxon>
        <taxon>Viridiplantae</taxon>
        <taxon>Streptophyta</taxon>
        <taxon>Embryophyta</taxon>
        <taxon>Tracheophyta</taxon>
        <taxon>Spermatophyta</taxon>
        <taxon>Magnoliopsida</taxon>
        <taxon>eudicotyledons</taxon>
        <taxon>Gunneridae</taxon>
        <taxon>Pentapetalae</taxon>
        <taxon>rosids</taxon>
        <taxon>fabids</taxon>
        <taxon>Rosales</taxon>
        <taxon>Rosaceae</taxon>
        <taxon>Amygdaloideae</taxon>
        <taxon>Maleae</taxon>
        <taxon>Malus</taxon>
    </lineage>
</organism>
<dbReference type="Proteomes" id="UP000290289">
    <property type="component" value="Chromosome 14"/>
</dbReference>
<evidence type="ECO:0000313" key="4">
    <source>
        <dbReference type="Proteomes" id="UP000290289"/>
    </source>
</evidence>
<dbReference type="Pfam" id="PF03763">
    <property type="entry name" value="Remorin_C"/>
    <property type="match status" value="1"/>
</dbReference>
<dbReference type="STRING" id="3750.A0A498I4F9"/>
<evidence type="ECO:0000313" key="3">
    <source>
        <dbReference type="EMBL" id="RXH76975.1"/>
    </source>
</evidence>
<keyword evidence="4" id="KW-1185">Reference proteome</keyword>
<gene>
    <name evidence="3" type="ORF">DVH24_019863</name>
</gene>
<protein>
    <recommendedName>
        <fullName evidence="2">Remorin C-terminal domain-containing protein</fullName>
    </recommendedName>
</protein>